<gene>
    <name evidence="3" type="ORF">DNH61_07740</name>
</gene>
<dbReference type="Proteomes" id="UP000249522">
    <property type="component" value="Unassembled WGS sequence"/>
</dbReference>
<accession>A0A2W1LPE0</accession>
<name>A0A2W1LPE0_9BACL</name>
<dbReference type="PANTHER" id="PTHR46558:SF11">
    <property type="entry name" value="HTH-TYPE TRANSCRIPTIONAL REGULATOR XRE"/>
    <property type="match status" value="1"/>
</dbReference>
<dbReference type="SMART" id="SM00530">
    <property type="entry name" value="HTH_XRE"/>
    <property type="match status" value="1"/>
</dbReference>
<dbReference type="SUPFAM" id="SSF47413">
    <property type="entry name" value="lambda repressor-like DNA-binding domains"/>
    <property type="match status" value="1"/>
</dbReference>
<evidence type="ECO:0000259" key="2">
    <source>
        <dbReference type="PROSITE" id="PS50943"/>
    </source>
</evidence>
<protein>
    <submittedName>
        <fullName evidence="3">Transcriptional regulator</fullName>
    </submittedName>
</protein>
<evidence type="ECO:0000313" key="3">
    <source>
        <dbReference type="EMBL" id="PZD96394.1"/>
    </source>
</evidence>
<proteinExistence type="predicted"/>
<organism evidence="3 4">
    <name type="scientific">Paenibacillus sambharensis</name>
    <dbReference type="NCBI Taxonomy" id="1803190"/>
    <lineage>
        <taxon>Bacteria</taxon>
        <taxon>Bacillati</taxon>
        <taxon>Bacillota</taxon>
        <taxon>Bacilli</taxon>
        <taxon>Bacillales</taxon>
        <taxon>Paenibacillaceae</taxon>
        <taxon>Paenibacillus</taxon>
    </lineage>
</organism>
<dbReference type="EMBL" id="QKRB01000038">
    <property type="protein sequence ID" value="PZD96394.1"/>
    <property type="molecule type" value="Genomic_DNA"/>
</dbReference>
<evidence type="ECO:0000313" key="4">
    <source>
        <dbReference type="Proteomes" id="UP000249522"/>
    </source>
</evidence>
<dbReference type="InterPro" id="IPR010982">
    <property type="entry name" value="Lambda_DNA-bd_dom_sf"/>
</dbReference>
<dbReference type="InterPro" id="IPR001387">
    <property type="entry name" value="Cro/C1-type_HTH"/>
</dbReference>
<keyword evidence="1" id="KW-0238">DNA-binding</keyword>
<sequence length="138" mass="16073">MLMERLRRRRKSMKLTQEKLADLVNTKKTTISNYETGYSTPNNEMLSDLADVLETTVDYLLGRTDNPALTAAQEQSIPDFANGKDIRDFKTFLQQQEVMFDGVPLTDEEKARVLGYMESMFWEAKRMNKRRKPPETDQ</sequence>
<comment type="caution">
    <text evidence="3">The sequence shown here is derived from an EMBL/GenBank/DDBJ whole genome shotgun (WGS) entry which is preliminary data.</text>
</comment>
<reference evidence="3 4" key="1">
    <citation type="submission" date="2018-06" db="EMBL/GenBank/DDBJ databases">
        <title>Paenibacillus imtechensis sp. nov.</title>
        <authorList>
            <person name="Pinnaka A.K."/>
            <person name="Singh H."/>
            <person name="Kaur M."/>
        </authorList>
    </citation>
    <scope>NUCLEOTIDE SEQUENCE [LARGE SCALE GENOMIC DNA]</scope>
    <source>
        <strain evidence="3 4">SMB1</strain>
    </source>
</reference>
<dbReference type="Gene3D" id="1.10.260.40">
    <property type="entry name" value="lambda repressor-like DNA-binding domains"/>
    <property type="match status" value="1"/>
</dbReference>
<dbReference type="PANTHER" id="PTHR46558">
    <property type="entry name" value="TRACRIPTIONAL REGULATORY PROTEIN-RELATED-RELATED"/>
    <property type="match status" value="1"/>
</dbReference>
<dbReference type="PROSITE" id="PS50943">
    <property type="entry name" value="HTH_CROC1"/>
    <property type="match status" value="1"/>
</dbReference>
<feature type="domain" description="HTH cro/C1-type" evidence="2">
    <location>
        <begin position="6"/>
        <end position="60"/>
    </location>
</feature>
<dbReference type="AlphaFoldDB" id="A0A2W1LPE0"/>
<keyword evidence="4" id="KW-1185">Reference proteome</keyword>
<dbReference type="OrthoDB" id="9812960at2"/>
<evidence type="ECO:0000256" key="1">
    <source>
        <dbReference type="ARBA" id="ARBA00023125"/>
    </source>
</evidence>
<dbReference type="GO" id="GO:0003677">
    <property type="term" value="F:DNA binding"/>
    <property type="evidence" value="ECO:0007669"/>
    <property type="project" value="UniProtKB-KW"/>
</dbReference>
<dbReference type="CDD" id="cd00093">
    <property type="entry name" value="HTH_XRE"/>
    <property type="match status" value="1"/>
</dbReference>
<dbReference type="Pfam" id="PF01381">
    <property type="entry name" value="HTH_3"/>
    <property type="match status" value="1"/>
</dbReference>